<protein>
    <recommendedName>
        <fullName evidence="3">Glycosyl transferase family 2</fullName>
    </recommendedName>
</protein>
<accession>A0A1M5Z084</accession>
<organism evidence="1 2">
    <name type="scientific">Sporobacter termitidis DSM 10068</name>
    <dbReference type="NCBI Taxonomy" id="1123282"/>
    <lineage>
        <taxon>Bacteria</taxon>
        <taxon>Bacillati</taxon>
        <taxon>Bacillota</taxon>
        <taxon>Clostridia</taxon>
        <taxon>Eubacteriales</taxon>
        <taxon>Oscillospiraceae</taxon>
        <taxon>Sporobacter</taxon>
    </lineage>
</organism>
<dbReference type="AlphaFoldDB" id="A0A1M5Z084"/>
<sequence>MEKNTVNVGIGFATGRKSFRQVARTYAENWYESGLADNKKISLNLFVAYDLNYKNTRPNDFTCLDARITDMLDYPFFIGDALMKKEAATLVSTGVINRYEAELLFGDGYAKKRNAIMYFAIKNHMDYLLFIDDDEYPLASIKTPGGIVWKGQHVLETHLRCIKNADITHGYHCGYVSPIPQLHFNDTLTESDFKLFIETISNDIINWDSLREKMRDGGVTYANEAVLNSKEPTEVMEEGGAKFISGSNLLIRLDTDKDIYPFFNPPGARGEDTFLGTCLSDLKVLKVPSYTFHDGFLSYPHLLYGTLPNKLKPVFHGDGEVDERFYKACVGWVRYKPLLLYITNRADYARNIAVMKKSLAGVLPKLCKYFGRNEFSSLLSELDRYSADVEAHYKMFEMTKAAWTKVLDYRRSQPDGCYRDVRAD</sequence>
<evidence type="ECO:0000313" key="2">
    <source>
        <dbReference type="Proteomes" id="UP000183995"/>
    </source>
</evidence>
<evidence type="ECO:0000313" key="1">
    <source>
        <dbReference type="EMBL" id="SHI17692.1"/>
    </source>
</evidence>
<gene>
    <name evidence="1" type="ORF">SAMN02745823_03037</name>
</gene>
<keyword evidence="2" id="KW-1185">Reference proteome</keyword>
<reference evidence="1 2" key="1">
    <citation type="submission" date="2016-11" db="EMBL/GenBank/DDBJ databases">
        <authorList>
            <person name="Jaros S."/>
            <person name="Januszkiewicz K."/>
            <person name="Wedrychowicz H."/>
        </authorList>
    </citation>
    <scope>NUCLEOTIDE SEQUENCE [LARGE SCALE GENOMIC DNA]</scope>
    <source>
        <strain evidence="1 2">DSM 10068</strain>
    </source>
</reference>
<dbReference type="RefSeq" id="WP_073080709.1">
    <property type="nucleotide sequence ID" value="NZ_FQXV01000012.1"/>
</dbReference>
<dbReference type="EMBL" id="FQXV01000012">
    <property type="protein sequence ID" value="SHI17692.1"/>
    <property type="molecule type" value="Genomic_DNA"/>
</dbReference>
<name>A0A1M5Z084_9FIRM</name>
<proteinExistence type="predicted"/>
<evidence type="ECO:0008006" key="3">
    <source>
        <dbReference type="Google" id="ProtNLM"/>
    </source>
</evidence>
<dbReference type="Proteomes" id="UP000183995">
    <property type="component" value="Unassembled WGS sequence"/>
</dbReference>
<dbReference type="OrthoDB" id="39946at2"/>